<organism evidence="9 10">
    <name type="scientific">Tritrichomonas musculus</name>
    <dbReference type="NCBI Taxonomy" id="1915356"/>
    <lineage>
        <taxon>Eukaryota</taxon>
        <taxon>Metamonada</taxon>
        <taxon>Parabasalia</taxon>
        <taxon>Tritrichomonadida</taxon>
        <taxon>Tritrichomonadidae</taxon>
        <taxon>Tritrichomonas</taxon>
    </lineage>
</organism>
<dbReference type="InterPro" id="IPR033695">
    <property type="entry name" value="POLO_box_2"/>
</dbReference>
<dbReference type="InterPro" id="IPR000719">
    <property type="entry name" value="Prot_kinase_dom"/>
</dbReference>
<evidence type="ECO:0000256" key="5">
    <source>
        <dbReference type="ARBA" id="ARBA00022840"/>
    </source>
</evidence>
<keyword evidence="2" id="KW-0808">Transferase</keyword>
<evidence type="ECO:0000256" key="1">
    <source>
        <dbReference type="ARBA" id="ARBA00022527"/>
    </source>
</evidence>
<evidence type="ECO:0000313" key="10">
    <source>
        <dbReference type="Proteomes" id="UP001470230"/>
    </source>
</evidence>
<keyword evidence="1" id="KW-0723">Serine/threonine-protein kinase</keyword>
<dbReference type="InterPro" id="IPR008271">
    <property type="entry name" value="Ser/Thr_kinase_AS"/>
</dbReference>
<dbReference type="SUPFAM" id="SSF82615">
    <property type="entry name" value="Polo-box domain"/>
    <property type="match status" value="2"/>
</dbReference>
<dbReference type="Pfam" id="PF00659">
    <property type="entry name" value="POLO_box"/>
    <property type="match status" value="2"/>
</dbReference>
<dbReference type="PROSITE" id="PS00107">
    <property type="entry name" value="PROTEIN_KINASE_ATP"/>
    <property type="match status" value="1"/>
</dbReference>
<dbReference type="InterPro" id="IPR000959">
    <property type="entry name" value="POLO_box_dom"/>
</dbReference>
<proteinExistence type="predicted"/>
<evidence type="ECO:0000259" key="8">
    <source>
        <dbReference type="PROSITE" id="PS50011"/>
    </source>
</evidence>
<dbReference type="PANTHER" id="PTHR24345">
    <property type="entry name" value="SERINE/THREONINE-PROTEIN KINASE PLK"/>
    <property type="match status" value="1"/>
</dbReference>
<dbReference type="SMART" id="SM00220">
    <property type="entry name" value="S_TKc"/>
    <property type="match status" value="1"/>
</dbReference>
<keyword evidence="3 6" id="KW-0547">Nucleotide-binding</keyword>
<feature type="binding site" evidence="6">
    <location>
        <position position="53"/>
    </location>
    <ligand>
        <name>ATP</name>
        <dbReference type="ChEBI" id="CHEBI:30616"/>
    </ligand>
</feature>
<keyword evidence="5 6" id="KW-0067">ATP-binding</keyword>
<dbReference type="InterPro" id="IPR036947">
    <property type="entry name" value="POLO_box_dom_sf"/>
</dbReference>
<protein>
    <recommendedName>
        <fullName evidence="8">Protein kinase domain-containing protein</fullName>
    </recommendedName>
</protein>
<dbReference type="PROSITE" id="PS00108">
    <property type="entry name" value="PROTEIN_KINASE_ST"/>
    <property type="match status" value="1"/>
</dbReference>
<gene>
    <name evidence="9" type="ORF">M9Y10_000109</name>
</gene>
<feature type="region of interest" description="Disordered" evidence="7">
    <location>
        <begin position="298"/>
        <end position="376"/>
    </location>
</feature>
<comment type="caution">
    <text evidence="9">The sequence shown here is derived from an EMBL/GenBank/DDBJ whole genome shotgun (WGS) entry which is preliminary data.</text>
</comment>
<feature type="region of interest" description="Disordered" evidence="7">
    <location>
        <begin position="393"/>
        <end position="669"/>
    </location>
</feature>
<dbReference type="Gene3D" id="1.10.510.10">
    <property type="entry name" value="Transferase(Phosphotransferase) domain 1"/>
    <property type="match status" value="1"/>
</dbReference>
<dbReference type="InterPro" id="IPR011009">
    <property type="entry name" value="Kinase-like_dom_sf"/>
</dbReference>
<evidence type="ECO:0000256" key="7">
    <source>
        <dbReference type="SAM" id="MobiDB-lite"/>
    </source>
</evidence>
<feature type="compositionally biased region" description="Polar residues" evidence="7">
    <location>
        <begin position="492"/>
        <end position="585"/>
    </location>
</feature>
<reference evidence="9 10" key="1">
    <citation type="submission" date="2024-04" db="EMBL/GenBank/DDBJ databases">
        <title>Tritrichomonas musculus Genome.</title>
        <authorList>
            <person name="Alves-Ferreira E."/>
            <person name="Grigg M."/>
            <person name="Lorenzi H."/>
            <person name="Galac M."/>
        </authorList>
    </citation>
    <scope>NUCLEOTIDE SEQUENCE [LARGE SCALE GENOMIC DNA]</scope>
    <source>
        <strain evidence="9 10">EAF2021</strain>
    </source>
</reference>
<dbReference type="PROSITE" id="PS50011">
    <property type="entry name" value="PROTEIN_KINASE_DOM"/>
    <property type="match status" value="1"/>
</dbReference>
<evidence type="ECO:0000256" key="2">
    <source>
        <dbReference type="ARBA" id="ARBA00022679"/>
    </source>
</evidence>
<feature type="domain" description="Protein kinase" evidence="8">
    <location>
        <begin position="24"/>
        <end position="283"/>
    </location>
</feature>
<accession>A0ABR2L3D1</accession>
<evidence type="ECO:0000256" key="4">
    <source>
        <dbReference type="ARBA" id="ARBA00022777"/>
    </source>
</evidence>
<dbReference type="Gene3D" id="3.30.1120.30">
    <property type="entry name" value="POLO box domain"/>
    <property type="match status" value="2"/>
</dbReference>
<evidence type="ECO:0000313" key="9">
    <source>
        <dbReference type="EMBL" id="KAK8897880.1"/>
    </source>
</evidence>
<keyword evidence="10" id="KW-1185">Reference proteome</keyword>
<keyword evidence="4" id="KW-0418">Kinase</keyword>
<dbReference type="PANTHER" id="PTHR24345:SF0">
    <property type="entry name" value="CELL CYCLE SERINE_THREONINE-PROTEIN KINASE CDC5_MSD2"/>
    <property type="match status" value="1"/>
</dbReference>
<evidence type="ECO:0000256" key="6">
    <source>
        <dbReference type="PROSITE-ProRule" id="PRU10141"/>
    </source>
</evidence>
<dbReference type="SUPFAM" id="SSF56112">
    <property type="entry name" value="Protein kinase-like (PK-like)"/>
    <property type="match status" value="1"/>
</dbReference>
<name>A0ABR2L3D1_9EUKA</name>
<feature type="compositionally biased region" description="Polar residues" evidence="7">
    <location>
        <begin position="405"/>
        <end position="427"/>
    </location>
</feature>
<dbReference type="Pfam" id="PF00069">
    <property type="entry name" value="Pkinase"/>
    <property type="match status" value="1"/>
</dbReference>
<dbReference type="CDD" id="cd13117">
    <property type="entry name" value="POLO_box_2"/>
    <property type="match status" value="1"/>
</dbReference>
<dbReference type="Proteomes" id="UP001470230">
    <property type="component" value="Unassembled WGS sequence"/>
</dbReference>
<dbReference type="EMBL" id="JAPFFF010000001">
    <property type="protein sequence ID" value="KAK8897880.1"/>
    <property type="molecule type" value="Genomic_DNA"/>
</dbReference>
<sequence>MLRKQFNIPFRIIYTQEDGTKNVFIRNEEIGHGTFAIVYRVTHQSTNNTYAMKVISKEAYSKSKKTLEKLKNEIEIQNFVDHPNVVRSDYSFSDEYNYYLVLEYCPGKTIREYLYNNNNGRLTEPETRKILKDIIQGLAYLHSHQIIHYDLKLENFIIDFDGNVKIADFGLSTFRKNEEGKKYSISGTPNYLSPEILRKEKRDDSYKADIWAIGISAYMMLTGKGPFEGNSRESTFENIKKGQFYFPFNISFSSDAKEFIKSILQEDYHKRPTAVELLSHPFLTKVDKDPVILYKSNNLPQLNRPNQKVPNTKSGLPQIITNLSPQKQNNPISPRQANLKSPRQIFPNSPKQVNSNSPKQVNINSPKPANLNLPTQSNLNSARKAILKSARQNYLQSPRGDLNASRRNFPNSPRQTNLNMARANLNSARGGRIINSPRPSILSPERLAQDRTPSEKQANVISPRRSSKGADRPGNLNQQKLPSLHLEKPSVLISTGQDSVSTGKQNNLSTDKHSNLNSEKPSTLNSEKPSTLNSEKPSTLNSEKPLTLNSEKPSTLNSEKPSTLNSEKPSNLNSDKRSYLNSGKPSNPKPPAQKPADINPARHFTSTKPSNLAAEKPSSAERPSANPSHLNPARANGSLAEKQPNTNTSKPTFSQRPDAKPLPPAAADGKKNFSIPSHFISRHCFYNDDLGYLLGDGTVGVCFTDGSSIVMDPHEQFVQLYKNQNSVMPEVIKLFEKKAENHPKIEKIKKVAKNFKKIRFSYEITDDEYDPKVPLHNVKCYVKDDESILFKLDDKNLQVNFNDHVKLIIFWNTKQMCFFKSIREKCSLLDLKYVANMNSNSDELKKFKNAKVLLSNLAITIC</sequence>
<evidence type="ECO:0000256" key="3">
    <source>
        <dbReference type="ARBA" id="ARBA00022741"/>
    </source>
</evidence>
<feature type="compositionally biased region" description="Polar residues" evidence="7">
    <location>
        <begin position="643"/>
        <end position="655"/>
    </location>
</feature>
<dbReference type="InterPro" id="IPR017441">
    <property type="entry name" value="Protein_kinase_ATP_BS"/>
</dbReference>